<comment type="catalytic activity">
    <reaction evidence="2 4">
        <text>L-methionyl-[protein] + [thioredoxin]-disulfide + H2O = L-methionyl-(S)-S-oxide-[protein] + [thioredoxin]-dithiol</text>
        <dbReference type="Rhea" id="RHEA:14217"/>
        <dbReference type="Rhea" id="RHEA-COMP:10698"/>
        <dbReference type="Rhea" id="RHEA-COMP:10700"/>
        <dbReference type="Rhea" id="RHEA-COMP:12313"/>
        <dbReference type="Rhea" id="RHEA-COMP:12315"/>
        <dbReference type="ChEBI" id="CHEBI:15377"/>
        <dbReference type="ChEBI" id="CHEBI:16044"/>
        <dbReference type="ChEBI" id="CHEBI:29950"/>
        <dbReference type="ChEBI" id="CHEBI:44120"/>
        <dbReference type="ChEBI" id="CHEBI:50058"/>
        <dbReference type="EC" id="1.8.4.11"/>
    </reaction>
</comment>
<dbReference type="Gene3D" id="3.30.1060.10">
    <property type="entry name" value="Peptide methionine sulphoxide reductase MsrA"/>
    <property type="match status" value="1"/>
</dbReference>
<comment type="function">
    <text evidence="4">Has an important function as a repair enzyme for proteins that have been inactivated by oxidation. Catalyzes the reversible oxidation-reduction of methionine sulfoxide in proteins to methionine.</text>
</comment>
<dbReference type="PANTHER" id="PTHR42799">
    <property type="entry name" value="MITOCHONDRIAL PEPTIDE METHIONINE SULFOXIDE REDUCTASE"/>
    <property type="match status" value="1"/>
</dbReference>
<evidence type="ECO:0000256" key="2">
    <source>
        <dbReference type="ARBA" id="ARBA00047806"/>
    </source>
</evidence>
<reference evidence="6 7" key="1">
    <citation type="submission" date="2019-03" db="EMBL/GenBank/DDBJ databases">
        <title>Genomic Encyclopedia of Type Strains, Phase IV (KMG-IV): sequencing the most valuable type-strain genomes for metagenomic binning, comparative biology and taxonomic classification.</title>
        <authorList>
            <person name="Goeker M."/>
        </authorList>
    </citation>
    <scope>NUCLEOTIDE SEQUENCE [LARGE SCALE GENOMIC DNA]</scope>
    <source>
        <strain evidence="6 7">DSM 24629</strain>
    </source>
</reference>
<evidence type="ECO:0000259" key="5">
    <source>
        <dbReference type="Pfam" id="PF01625"/>
    </source>
</evidence>
<dbReference type="OrthoDB" id="4174719at2"/>
<dbReference type="Pfam" id="PF01625">
    <property type="entry name" value="PMSR"/>
    <property type="match status" value="1"/>
</dbReference>
<dbReference type="AlphaFoldDB" id="A0A4R3MP52"/>
<organism evidence="6 7">
    <name type="scientific">Natranaerovirga pectinivora</name>
    <dbReference type="NCBI Taxonomy" id="682400"/>
    <lineage>
        <taxon>Bacteria</taxon>
        <taxon>Bacillati</taxon>
        <taxon>Bacillota</taxon>
        <taxon>Clostridia</taxon>
        <taxon>Lachnospirales</taxon>
        <taxon>Natranaerovirgaceae</taxon>
        <taxon>Natranaerovirga</taxon>
    </lineage>
</organism>
<dbReference type="HAMAP" id="MF_01401">
    <property type="entry name" value="MsrA"/>
    <property type="match status" value="1"/>
</dbReference>
<evidence type="ECO:0000313" key="6">
    <source>
        <dbReference type="EMBL" id="TCT16302.1"/>
    </source>
</evidence>
<evidence type="ECO:0000256" key="3">
    <source>
        <dbReference type="ARBA" id="ARBA00048782"/>
    </source>
</evidence>
<accession>A0A4R3MP52</accession>
<comment type="similarity">
    <text evidence="4">Belongs to the MsrA Met sulfoxide reductase family.</text>
</comment>
<dbReference type="EMBL" id="SMAL01000002">
    <property type="protein sequence ID" value="TCT16302.1"/>
    <property type="molecule type" value="Genomic_DNA"/>
</dbReference>
<evidence type="ECO:0000256" key="1">
    <source>
        <dbReference type="ARBA" id="ARBA00023002"/>
    </source>
</evidence>
<feature type="domain" description="Peptide methionine sulphoxide reductase MsrA" evidence="5">
    <location>
        <begin position="3"/>
        <end position="153"/>
    </location>
</feature>
<dbReference type="InterPro" id="IPR002569">
    <property type="entry name" value="Met_Sox_Rdtase_MsrA_dom"/>
</dbReference>
<gene>
    <name evidence="4" type="primary">msrA</name>
    <name evidence="6" type="ORF">EDC18_102319</name>
</gene>
<comment type="caution">
    <text evidence="6">The sequence shown here is derived from an EMBL/GenBank/DDBJ whole genome shotgun (WGS) entry which is preliminary data.</text>
</comment>
<dbReference type="NCBIfam" id="TIGR00401">
    <property type="entry name" value="msrA"/>
    <property type="match status" value="1"/>
</dbReference>
<comment type="catalytic activity">
    <reaction evidence="3 4">
        <text>[thioredoxin]-disulfide + L-methionine + H2O = L-methionine (S)-S-oxide + [thioredoxin]-dithiol</text>
        <dbReference type="Rhea" id="RHEA:19993"/>
        <dbReference type="Rhea" id="RHEA-COMP:10698"/>
        <dbReference type="Rhea" id="RHEA-COMP:10700"/>
        <dbReference type="ChEBI" id="CHEBI:15377"/>
        <dbReference type="ChEBI" id="CHEBI:29950"/>
        <dbReference type="ChEBI" id="CHEBI:50058"/>
        <dbReference type="ChEBI" id="CHEBI:57844"/>
        <dbReference type="ChEBI" id="CHEBI:58772"/>
        <dbReference type="EC" id="1.8.4.11"/>
    </reaction>
</comment>
<proteinExistence type="inferred from homology"/>
<dbReference type="SUPFAM" id="SSF55068">
    <property type="entry name" value="Peptide methionine sulfoxide reductase"/>
    <property type="match status" value="1"/>
</dbReference>
<sequence length="160" mass="18480">MKEIVLAGGCFWGVEAYLNLIPGVTHTKAVYANGITKNPTYEDVLTGQTKFVEAVYIEYNEKILSLQQLIEAYWKIIDPTLLNQQGPDMGEQYRTGIYYVDEDDLATIKISLSLEQKKYTKPIVTEIKPLENFFIAEEYHQQYLRKNPNGYCHINLSLYK</sequence>
<dbReference type="GO" id="GO:0008113">
    <property type="term" value="F:peptide-methionine (S)-S-oxide reductase activity"/>
    <property type="evidence" value="ECO:0007669"/>
    <property type="project" value="UniProtKB-UniRule"/>
</dbReference>
<feature type="active site" evidence="4">
    <location>
        <position position="10"/>
    </location>
</feature>
<dbReference type="Proteomes" id="UP000294902">
    <property type="component" value="Unassembled WGS sequence"/>
</dbReference>
<dbReference type="GO" id="GO:0005737">
    <property type="term" value="C:cytoplasm"/>
    <property type="evidence" value="ECO:0007669"/>
    <property type="project" value="TreeGrafter"/>
</dbReference>
<dbReference type="InterPro" id="IPR050162">
    <property type="entry name" value="MsrA_MetSO_reductase"/>
</dbReference>
<evidence type="ECO:0000256" key="4">
    <source>
        <dbReference type="HAMAP-Rule" id="MF_01401"/>
    </source>
</evidence>
<dbReference type="RefSeq" id="WP_132250597.1">
    <property type="nucleotide sequence ID" value="NZ_SMAL01000002.1"/>
</dbReference>
<dbReference type="PANTHER" id="PTHR42799:SF2">
    <property type="entry name" value="MITOCHONDRIAL PEPTIDE METHIONINE SULFOXIDE REDUCTASE"/>
    <property type="match status" value="1"/>
</dbReference>
<evidence type="ECO:0000313" key="7">
    <source>
        <dbReference type="Proteomes" id="UP000294902"/>
    </source>
</evidence>
<keyword evidence="7" id="KW-1185">Reference proteome</keyword>
<dbReference type="InterPro" id="IPR036509">
    <property type="entry name" value="Met_Sox_Rdtase_MsrA_sf"/>
</dbReference>
<name>A0A4R3MP52_9FIRM</name>
<dbReference type="EC" id="1.8.4.11" evidence="4"/>
<keyword evidence="1 4" id="KW-0560">Oxidoreductase</keyword>
<protein>
    <recommendedName>
        <fullName evidence="4">Peptide methionine sulfoxide reductase MsrA</fullName>
        <shortName evidence="4">Protein-methionine-S-oxide reductase</shortName>
        <ecNumber evidence="4">1.8.4.11</ecNumber>
    </recommendedName>
    <alternativeName>
        <fullName evidence="4">Peptide-methionine (S)-S-oxide reductase</fullName>
        <shortName evidence="4">Peptide Met(O) reductase</shortName>
    </alternativeName>
</protein>
<dbReference type="GO" id="GO:0033744">
    <property type="term" value="F:L-methionine:thioredoxin-disulfide S-oxidoreductase activity"/>
    <property type="evidence" value="ECO:0007669"/>
    <property type="project" value="RHEA"/>
</dbReference>
<dbReference type="GO" id="GO:0034599">
    <property type="term" value="P:cellular response to oxidative stress"/>
    <property type="evidence" value="ECO:0007669"/>
    <property type="project" value="TreeGrafter"/>
</dbReference>